<accession>A0A1I5J3V2</accession>
<feature type="domain" description="Orc1-like AAA ATPase" evidence="1">
    <location>
        <begin position="16"/>
        <end position="88"/>
    </location>
</feature>
<dbReference type="Pfam" id="PF13191">
    <property type="entry name" value="AAA_16"/>
    <property type="match status" value="1"/>
</dbReference>
<sequence length="681" mass="76861">MERTVGDRLRRARRRRFVGRGGEIELFRTALADGDFSVLFLHGPGGVGKSALLGEMAEAAREAGVVPVTVDARTLTPEPAAFLRAVEAPRERHAILIDTYELLAPLDDWVRERFIPGLPADTVVVIAGRDAPPARWVADAGWHELLRVVSLRNLSPEDTRSYLRVEGVPAELHERVLRLAHGHPLTLSLLVDLIRRRQDVPGALSGVPDVVRALLGRLVEDVPGARHREALQICAHARFTTEDLLREMVGEDAGPLFRWLRTLSFVEEREFGVFPHDVVRDILDADLRWRDPERYAELHRGLRARFVERARTVRDDDQVRHQAVADIMFLSRHHPVVLGYWRLAGLGHVSVSRLREGDVGTVVAMTRKEQGEEQAAYAARWAERQPGAFGVFRDEAGEAFGYAAYLALHEADEEDLRADPGTAAMWGHVHRHAPPRPGEGVLAWRFFVDAEPEQRPSRSETMIRLWHGQEIITRSGQAWDLVTVPSERDYWDPLLSFFDFHHAPEASYRVGGRLYDVYAHDWRVLGVDDWLALTAERELGAPVTAATVAAPELVLSQQEFADAVRGALRDLHRPARLLDNPLARSRLVRSDDDPAASLRRLIEEAAGVLREDPREESLYRVVDRTFLRPAATQERAAEMLGLPFSTYRRHRNRAVERIVAVLWEREVYGTGHQVDSSRPGE</sequence>
<evidence type="ECO:0000313" key="2">
    <source>
        <dbReference type="EMBL" id="SFO67303.1"/>
    </source>
</evidence>
<dbReference type="STRING" id="1993.SAMN04489713_108282"/>
<proteinExistence type="predicted"/>
<dbReference type="Gene3D" id="3.40.50.300">
    <property type="entry name" value="P-loop containing nucleotide triphosphate hydrolases"/>
    <property type="match status" value="1"/>
</dbReference>
<dbReference type="InParanoid" id="A0A1I5J3V2"/>
<dbReference type="InterPro" id="IPR027417">
    <property type="entry name" value="P-loop_NTPase"/>
</dbReference>
<gene>
    <name evidence="2" type="ORF">SAMN04489713_108282</name>
</gene>
<keyword evidence="3" id="KW-1185">Reference proteome</keyword>
<dbReference type="Proteomes" id="UP000183413">
    <property type="component" value="Unassembled WGS sequence"/>
</dbReference>
<dbReference type="RefSeq" id="WP_075022201.1">
    <property type="nucleotide sequence ID" value="NZ_FOVH01000008.1"/>
</dbReference>
<dbReference type="EMBL" id="FOVH01000008">
    <property type="protein sequence ID" value="SFO67303.1"/>
    <property type="molecule type" value="Genomic_DNA"/>
</dbReference>
<evidence type="ECO:0000259" key="1">
    <source>
        <dbReference type="Pfam" id="PF13191"/>
    </source>
</evidence>
<dbReference type="InterPro" id="IPR041664">
    <property type="entry name" value="AAA_16"/>
</dbReference>
<reference evidence="2 3" key="1">
    <citation type="submission" date="2016-10" db="EMBL/GenBank/DDBJ databases">
        <authorList>
            <person name="de Groot N.N."/>
        </authorList>
    </citation>
    <scope>NUCLEOTIDE SEQUENCE [LARGE SCALE GENOMIC DNA]</scope>
    <source>
        <strain evidence="2 3">DSM 43067</strain>
    </source>
</reference>
<evidence type="ECO:0000313" key="3">
    <source>
        <dbReference type="Proteomes" id="UP000183413"/>
    </source>
</evidence>
<organism evidence="2 3">
    <name type="scientific">Actinomadura madurae</name>
    <dbReference type="NCBI Taxonomy" id="1993"/>
    <lineage>
        <taxon>Bacteria</taxon>
        <taxon>Bacillati</taxon>
        <taxon>Actinomycetota</taxon>
        <taxon>Actinomycetes</taxon>
        <taxon>Streptosporangiales</taxon>
        <taxon>Thermomonosporaceae</taxon>
        <taxon>Actinomadura</taxon>
    </lineage>
</organism>
<dbReference type="eggNOG" id="COG2909">
    <property type="taxonomic scope" value="Bacteria"/>
</dbReference>
<name>A0A1I5J3V2_9ACTN</name>
<protein>
    <submittedName>
        <fullName evidence="2">AAA ATPase domain-containing protein</fullName>
    </submittedName>
</protein>
<dbReference type="AlphaFoldDB" id="A0A1I5J3V2"/>
<dbReference type="SUPFAM" id="SSF52540">
    <property type="entry name" value="P-loop containing nucleoside triphosphate hydrolases"/>
    <property type="match status" value="1"/>
</dbReference>